<name>A0A6J4M9V4_9CYAN</name>
<reference evidence="6" key="1">
    <citation type="submission" date="2020-02" db="EMBL/GenBank/DDBJ databases">
        <authorList>
            <person name="Meier V. D."/>
        </authorList>
    </citation>
    <scope>NUCLEOTIDE SEQUENCE</scope>
    <source>
        <strain evidence="6">AVDCRST_MAG94</strain>
    </source>
</reference>
<dbReference type="EMBL" id="CADCTY010001019">
    <property type="protein sequence ID" value="CAA9352657.1"/>
    <property type="molecule type" value="Genomic_DNA"/>
</dbReference>
<keyword evidence="2" id="KW-0964">Secreted</keyword>
<evidence type="ECO:0000256" key="1">
    <source>
        <dbReference type="ARBA" id="ARBA00004613"/>
    </source>
</evidence>
<evidence type="ECO:0000256" key="5">
    <source>
        <dbReference type="SAM" id="MobiDB-lite"/>
    </source>
</evidence>
<evidence type="ECO:0000256" key="4">
    <source>
        <dbReference type="ARBA" id="ARBA00022837"/>
    </source>
</evidence>
<proteinExistence type="predicted"/>
<evidence type="ECO:0000256" key="2">
    <source>
        <dbReference type="ARBA" id="ARBA00022525"/>
    </source>
</evidence>
<dbReference type="InterPro" id="IPR059100">
    <property type="entry name" value="TSP3_bac"/>
</dbReference>
<feature type="region of interest" description="Disordered" evidence="5">
    <location>
        <begin position="1"/>
        <end position="21"/>
    </location>
</feature>
<dbReference type="AlphaFoldDB" id="A0A6J4M9V4"/>
<dbReference type="Pfam" id="PF18884">
    <property type="entry name" value="TSP3_bac"/>
    <property type="match status" value="2"/>
</dbReference>
<feature type="region of interest" description="Disordered" evidence="5">
    <location>
        <begin position="174"/>
        <end position="203"/>
    </location>
</feature>
<sequence>MNINDPFESYTPVEQDFRNSPTEDLWTYQDFDGDGLTNQQEMILGTNPYSADSDWDGLSDSQELAMGTNPLLPDTDWGRVRDDVDLWNSPAPSQTFSLPEDSRYQDWSQGLDPNLPPFLQVKQVAQAALNEDYTIPQVHNILSEAPRYKEIEATLGPDKAEQFAEIAITAAQRQTAINSLPPQPTQREPQAQKQRKLGTEIAP</sequence>
<evidence type="ECO:0000313" key="6">
    <source>
        <dbReference type="EMBL" id="CAA9352657.1"/>
    </source>
</evidence>
<protein>
    <submittedName>
        <fullName evidence="6">Uncharacterized protein</fullName>
    </submittedName>
</protein>
<accession>A0A6J4M9V4</accession>
<organism evidence="6">
    <name type="scientific">uncultured Leptolyngbya sp</name>
    <dbReference type="NCBI Taxonomy" id="332963"/>
    <lineage>
        <taxon>Bacteria</taxon>
        <taxon>Bacillati</taxon>
        <taxon>Cyanobacteriota</taxon>
        <taxon>Cyanophyceae</taxon>
        <taxon>Leptolyngbyales</taxon>
        <taxon>Leptolyngbyaceae</taxon>
        <taxon>Leptolyngbya group</taxon>
        <taxon>Leptolyngbya</taxon>
        <taxon>environmental samples</taxon>
    </lineage>
</organism>
<gene>
    <name evidence="6" type="ORF">AVDCRST_MAG94-2896</name>
</gene>
<evidence type="ECO:0000256" key="3">
    <source>
        <dbReference type="ARBA" id="ARBA00022729"/>
    </source>
</evidence>
<keyword evidence="4" id="KW-0106">Calcium</keyword>
<keyword evidence="3" id="KW-0732">Signal</keyword>
<comment type="subcellular location">
    <subcellularLocation>
        <location evidence="1">Secreted</location>
    </subcellularLocation>
</comment>